<comment type="subcellular location">
    <subcellularLocation>
        <location evidence="2">Secreted</location>
    </subcellularLocation>
</comment>
<organism evidence="9 10">
    <name type="scientific">Candidatus Dojkabacteria bacterium</name>
    <dbReference type="NCBI Taxonomy" id="2099670"/>
    <lineage>
        <taxon>Bacteria</taxon>
        <taxon>Candidatus Dojkabacteria</taxon>
    </lineage>
</organism>
<dbReference type="InterPro" id="IPR012334">
    <property type="entry name" value="Pectin_lyas_fold"/>
</dbReference>
<evidence type="ECO:0000256" key="7">
    <source>
        <dbReference type="ARBA" id="ARBA00023239"/>
    </source>
</evidence>
<dbReference type="InterPro" id="IPR011050">
    <property type="entry name" value="Pectin_lyase_fold/virulence"/>
</dbReference>
<evidence type="ECO:0000313" key="10">
    <source>
        <dbReference type="Proteomes" id="UP000754563"/>
    </source>
</evidence>
<evidence type="ECO:0000256" key="8">
    <source>
        <dbReference type="ARBA" id="ARBA00038263"/>
    </source>
</evidence>
<dbReference type="InterPro" id="IPR006626">
    <property type="entry name" value="PbH1"/>
</dbReference>
<keyword evidence="5" id="KW-0732">Signal</keyword>
<comment type="cofactor">
    <cofactor evidence="1">
        <name>Ca(2+)</name>
        <dbReference type="ChEBI" id="CHEBI:29108"/>
    </cofactor>
</comment>
<keyword evidence="4" id="KW-0479">Metal-binding</keyword>
<dbReference type="Gene3D" id="2.160.20.10">
    <property type="entry name" value="Single-stranded right-handed beta-helix, Pectin lyase-like"/>
    <property type="match status" value="1"/>
</dbReference>
<protein>
    <recommendedName>
        <fullName evidence="11">Right handed beta helix domain-containing protein</fullName>
    </recommendedName>
</protein>
<dbReference type="GO" id="GO:0016837">
    <property type="term" value="F:carbon-oxygen lyase activity, acting on polysaccharides"/>
    <property type="evidence" value="ECO:0007669"/>
    <property type="project" value="TreeGrafter"/>
</dbReference>
<comment type="similarity">
    <text evidence="8">Belongs to the polysaccharide lyase 9 family.</text>
</comment>
<evidence type="ECO:0008006" key="11">
    <source>
        <dbReference type="Google" id="ProtNLM"/>
    </source>
</evidence>
<dbReference type="EMBL" id="JAGQLH010000041">
    <property type="protein sequence ID" value="MCA9385729.1"/>
    <property type="molecule type" value="Genomic_DNA"/>
</dbReference>
<keyword evidence="7" id="KW-0456">Lyase</keyword>
<dbReference type="PANTHER" id="PTHR40088">
    <property type="entry name" value="PECTATE LYASE (EUROFUNG)"/>
    <property type="match status" value="1"/>
</dbReference>
<gene>
    <name evidence="9" type="ORF">KC717_03715</name>
</gene>
<sequence>MLLGITIVHRNDSSESIEGDFTQYINDSVEFIDRNVCEIAESNEVPLIIPPNIGNGNSYYISPNGNDSNPGTIDEPWKTFSYALKSNQNNGNSPLGPGDTLYVREGEYTQGVLIFNDESQQGENGNYLTITNYPGETPILRNTGFRFRDRDYIRILGLRFEDLPTYGIIFQSRSRPVEGFQVLNNHFENDGSMHGEKNVGMTFISVSTRGESGNPPDVFLETKDVLIAGNTIIDNNDNAVNGSGEAIQPSGNSDYVRIINNKIYGVDNIGIGFAGRTWKNISCENGQCQPDNGLVKGNIIYDFGSPGETSSSIYLDGVGSNFIIEDNISYDGLSGPSISNEGITYPLETDQIIFRNNIMYGLSIYSHKLGSGNNDCESSDLGGPVNDVVSVHNTFILDGETNINVRIACITNVALRNNILTRYNSNENRQYQNQASNTNTTSWDSNYNIFYSASGENQFVWKGNNLGSFEEYQSTTGFDSSSSQDNPLFKDRLDSDFSLMINSPALDAGGPLTFTV</sequence>
<evidence type="ECO:0000256" key="3">
    <source>
        <dbReference type="ARBA" id="ARBA00022525"/>
    </source>
</evidence>
<evidence type="ECO:0000313" key="9">
    <source>
        <dbReference type="EMBL" id="MCA9385729.1"/>
    </source>
</evidence>
<evidence type="ECO:0000256" key="5">
    <source>
        <dbReference type="ARBA" id="ARBA00022729"/>
    </source>
</evidence>
<dbReference type="GO" id="GO:0005576">
    <property type="term" value="C:extracellular region"/>
    <property type="evidence" value="ECO:0007669"/>
    <property type="project" value="UniProtKB-SubCell"/>
</dbReference>
<proteinExistence type="inferred from homology"/>
<evidence type="ECO:0000256" key="1">
    <source>
        <dbReference type="ARBA" id="ARBA00001913"/>
    </source>
</evidence>
<feature type="non-terminal residue" evidence="9">
    <location>
        <position position="516"/>
    </location>
</feature>
<name>A0A955L849_9BACT</name>
<comment type="caution">
    <text evidence="9">The sequence shown here is derived from an EMBL/GenBank/DDBJ whole genome shotgun (WGS) entry which is preliminary data.</text>
</comment>
<accession>A0A955L849</accession>
<reference evidence="9" key="1">
    <citation type="submission" date="2020-04" db="EMBL/GenBank/DDBJ databases">
        <authorList>
            <person name="Zhang T."/>
        </authorList>
    </citation>
    <scope>NUCLEOTIDE SEQUENCE</scope>
    <source>
        <strain evidence="9">HKST-UBA11</strain>
    </source>
</reference>
<dbReference type="AlphaFoldDB" id="A0A955L849"/>
<evidence type="ECO:0000256" key="4">
    <source>
        <dbReference type="ARBA" id="ARBA00022723"/>
    </source>
</evidence>
<evidence type="ECO:0000256" key="2">
    <source>
        <dbReference type="ARBA" id="ARBA00004613"/>
    </source>
</evidence>
<keyword evidence="6" id="KW-0106">Calcium</keyword>
<keyword evidence="3" id="KW-0964">Secreted</keyword>
<dbReference type="PANTHER" id="PTHR40088:SF1">
    <property type="entry name" value="PECTATE LYASE PEL9"/>
    <property type="match status" value="1"/>
</dbReference>
<dbReference type="SUPFAM" id="SSF51126">
    <property type="entry name" value="Pectin lyase-like"/>
    <property type="match status" value="1"/>
</dbReference>
<dbReference type="InterPro" id="IPR052052">
    <property type="entry name" value="Polysaccharide_Lyase_9"/>
</dbReference>
<dbReference type="GO" id="GO:0046872">
    <property type="term" value="F:metal ion binding"/>
    <property type="evidence" value="ECO:0007669"/>
    <property type="project" value="UniProtKB-KW"/>
</dbReference>
<evidence type="ECO:0000256" key="6">
    <source>
        <dbReference type="ARBA" id="ARBA00022837"/>
    </source>
</evidence>
<dbReference type="Proteomes" id="UP000754563">
    <property type="component" value="Unassembled WGS sequence"/>
</dbReference>
<dbReference type="SMART" id="SM00710">
    <property type="entry name" value="PbH1"/>
    <property type="match status" value="5"/>
</dbReference>
<reference evidence="9" key="2">
    <citation type="journal article" date="2021" name="Microbiome">
        <title>Successional dynamics and alternative stable states in a saline activated sludge microbial community over 9 years.</title>
        <authorList>
            <person name="Wang Y."/>
            <person name="Ye J."/>
            <person name="Ju F."/>
            <person name="Liu L."/>
            <person name="Boyd J.A."/>
            <person name="Deng Y."/>
            <person name="Parks D.H."/>
            <person name="Jiang X."/>
            <person name="Yin X."/>
            <person name="Woodcroft B.J."/>
            <person name="Tyson G.W."/>
            <person name="Hugenholtz P."/>
            <person name="Polz M.F."/>
            <person name="Zhang T."/>
        </authorList>
    </citation>
    <scope>NUCLEOTIDE SEQUENCE</scope>
    <source>
        <strain evidence="9">HKST-UBA11</strain>
    </source>
</reference>